<comment type="caution">
    <text evidence="3">The sequence shown here is derived from an EMBL/GenBank/DDBJ whole genome shotgun (WGS) entry which is preliminary data.</text>
</comment>
<accession>A0ABS1FEU6</accession>
<dbReference type="InterPro" id="IPR051785">
    <property type="entry name" value="MMCE/EMCE_epimerase"/>
</dbReference>
<organism evidence="3 4">
    <name type="scientific">Azospirillum endophyticum</name>
    <dbReference type="NCBI Taxonomy" id="2800326"/>
    <lineage>
        <taxon>Bacteria</taxon>
        <taxon>Pseudomonadati</taxon>
        <taxon>Pseudomonadota</taxon>
        <taxon>Alphaproteobacteria</taxon>
        <taxon>Rhodospirillales</taxon>
        <taxon>Azospirillaceae</taxon>
        <taxon>Azospirillum</taxon>
    </lineage>
</organism>
<keyword evidence="1" id="KW-0479">Metal-binding</keyword>
<name>A0ABS1FEU6_9PROT</name>
<dbReference type="PANTHER" id="PTHR43048">
    <property type="entry name" value="METHYLMALONYL-COA EPIMERASE"/>
    <property type="match status" value="1"/>
</dbReference>
<keyword evidence="4" id="KW-1185">Reference proteome</keyword>
<dbReference type="Pfam" id="PF00903">
    <property type="entry name" value="Glyoxalase"/>
    <property type="match status" value="1"/>
</dbReference>
<dbReference type="SUPFAM" id="SSF54593">
    <property type="entry name" value="Glyoxalase/Bleomycin resistance protein/Dihydroxybiphenyl dioxygenase"/>
    <property type="match status" value="1"/>
</dbReference>
<evidence type="ECO:0000256" key="1">
    <source>
        <dbReference type="ARBA" id="ARBA00022723"/>
    </source>
</evidence>
<dbReference type="Proteomes" id="UP000652760">
    <property type="component" value="Unassembled WGS sequence"/>
</dbReference>
<evidence type="ECO:0000259" key="2">
    <source>
        <dbReference type="PROSITE" id="PS51819"/>
    </source>
</evidence>
<evidence type="ECO:0000313" key="3">
    <source>
        <dbReference type="EMBL" id="MBK1841917.1"/>
    </source>
</evidence>
<sequence length="178" mass="19636">MPLFTPPRNASSPFKSMRGDHVGLRVADLDAALDWYRDVLDFRHTRSIEAVGLTFAFMAPPNDDGFEIELVAGPGAADRPKPEDLHATLGLHGWHHLCLRVDDVDGTVTELRRRGADIIAGPMDFGEIRRRGAFFLDPWGNLFELTHDLPVKPRPIRTGRSWAPASAWPPAAIGDVPG</sequence>
<proteinExistence type="predicted"/>
<dbReference type="Gene3D" id="3.10.180.10">
    <property type="entry name" value="2,3-Dihydroxybiphenyl 1,2-Dioxygenase, domain 1"/>
    <property type="match status" value="1"/>
</dbReference>
<dbReference type="RefSeq" id="WP_200198596.1">
    <property type="nucleotide sequence ID" value="NZ_JAENHM010000074.1"/>
</dbReference>
<dbReference type="PANTHER" id="PTHR43048:SF3">
    <property type="entry name" value="METHYLMALONYL-COA EPIMERASE, MITOCHONDRIAL"/>
    <property type="match status" value="1"/>
</dbReference>
<dbReference type="InterPro" id="IPR037523">
    <property type="entry name" value="VOC_core"/>
</dbReference>
<dbReference type="EMBL" id="JAENHM010000074">
    <property type="protein sequence ID" value="MBK1841917.1"/>
    <property type="molecule type" value="Genomic_DNA"/>
</dbReference>
<evidence type="ECO:0000313" key="4">
    <source>
        <dbReference type="Proteomes" id="UP000652760"/>
    </source>
</evidence>
<dbReference type="InterPro" id="IPR029068">
    <property type="entry name" value="Glyas_Bleomycin-R_OHBP_Dase"/>
</dbReference>
<dbReference type="PROSITE" id="PS51819">
    <property type="entry name" value="VOC"/>
    <property type="match status" value="1"/>
</dbReference>
<protein>
    <submittedName>
        <fullName evidence="3">VOC family protein</fullName>
    </submittedName>
</protein>
<gene>
    <name evidence="3" type="ORF">JHL17_31425</name>
</gene>
<dbReference type="InterPro" id="IPR004360">
    <property type="entry name" value="Glyas_Fos-R_dOase_dom"/>
</dbReference>
<reference evidence="4" key="1">
    <citation type="submission" date="2021-01" db="EMBL/GenBank/DDBJ databases">
        <title>Genome public.</title>
        <authorList>
            <person name="Liu C."/>
            <person name="Sun Q."/>
        </authorList>
    </citation>
    <scope>NUCLEOTIDE SEQUENCE [LARGE SCALE GENOMIC DNA]</scope>
    <source>
        <strain evidence="4">YIM B02556</strain>
    </source>
</reference>
<dbReference type="CDD" id="cd06587">
    <property type="entry name" value="VOC"/>
    <property type="match status" value="1"/>
</dbReference>
<feature type="domain" description="VOC" evidence="2">
    <location>
        <begin position="18"/>
        <end position="148"/>
    </location>
</feature>